<evidence type="ECO:0000313" key="4">
    <source>
        <dbReference type="Proteomes" id="UP000585050"/>
    </source>
</evidence>
<sequence>MNKTIMITGANSGIGKETARQLALLQETEKIYLACRSIVKAEVAKKELIESTGRDIFEIIIMDVSQPETVRKAIQEFNGTVDALIENAGGTGGKTPERLTKDGVTELTASNLLGHVVLVDELLKANKLNNVVLFASSEAARGIKKMGMLRPNLETSSTEEFISVFNGSKFGNNFDAFQIYGWIKYGGSLWISSMARKHPNIKFLSMSPGATRGTGGMDDLSFIKRIFLKHIGMKFIMPMLGLSHSLESGAQRFVEGINNPFYKSGKFYASKKNVLTGKMIDQGTIWSDLDNSKFQENADNAIHSFIA</sequence>
<dbReference type="PANTHER" id="PTHR24320">
    <property type="entry name" value="RETINOL DEHYDROGENASE"/>
    <property type="match status" value="1"/>
</dbReference>
<gene>
    <name evidence="3" type="ORF">HGP29_09655</name>
</gene>
<keyword evidence="4" id="KW-1185">Reference proteome</keyword>
<dbReference type="RefSeq" id="WP_168882191.1">
    <property type="nucleotide sequence ID" value="NZ_JABAIL010000003.1"/>
</dbReference>
<evidence type="ECO:0000256" key="2">
    <source>
        <dbReference type="ARBA" id="ARBA00023002"/>
    </source>
</evidence>
<dbReference type="PRINTS" id="PR00081">
    <property type="entry name" value="GDHRDH"/>
</dbReference>
<dbReference type="SUPFAM" id="SSF51735">
    <property type="entry name" value="NAD(P)-binding Rossmann-fold domains"/>
    <property type="match status" value="1"/>
</dbReference>
<evidence type="ECO:0000256" key="1">
    <source>
        <dbReference type="ARBA" id="ARBA00006484"/>
    </source>
</evidence>
<dbReference type="Gene3D" id="3.40.50.720">
    <property type="entry name" value="NAD(P)-binding Rossmann-like Domain"/>
    <property type="match status" value="1"/>
</dbReference>
<evidence type="ECO:0000313" key="3">
    <source>
        <dbReference type="EMBL" id="NLR91471.1"/>
    </source>
</evidence>
<name>A0A7X8XVN9_9BACT</name>
<dbReference type="Proteomes" id="UP000585050">
    <property type="component" value="Unassembled WGS sequence"/>
</dbReference>
<protein>
    <submittedName>
        <fullName evidence="3">SDR family NAD(P)-dependent oxidoreductase</fullName>
    </submittedName>
</protein>
<proteinExistence type="inferred from homology"/>
<dbReference type="AlphaFoldDB" id="A0A7X8XVN9"/>
<comment type="caution">
    <text evidence="3">The sequence shown here is derived from an EMBL/GenBank/DDBJ whole genome shotgun (WGS) entry which is preliminary data.</text>
</comment>
<dbReference type="EMBL" id="JABAIL010000003">
    <property type="protein sequence ID" value="NLR91471.1"/>
    <property type="molecule type" value="Genomic_DNA"/>
</dbReference>
<organism evidence="3 4">
    <name type="scientific">Flammeovirga agarivorans</name>
    <dbReference type="NCBI Taxonomy" id="2726742"/>
    <lineage>
        <taxon>Bacteria</taxon>
        <taxon>Pseudomonadati</taxon>
        <taxon>Bacteroidota</taxon>
        <taxon>Cytophagia</taxon>
        <taxon>Cytophagales</taxon>
        <taxon>Flammeovirgaceae</taxon>
        <taxon>Flammeovirga</taxon>
    </lineage>
</organism>
<comment type="similarity">
    <text evidence="1">Belongs to the short-chain dehydrogenases/reductases (SDR) family.</text>
</comment>
<reference evidence="3 4" key="1">
    <citation type="submission" date="2020-04" db="EMBL/GenBank/DDBJ databases">
        <title>Flammeovirga sp. SR4, a novel species isolated from seawater.</title>
        <authorList>
            <person name="Wang X."/>
        </authorList>
    </citation>
    <scope>NUCLEOTIDE SEQUENCE [LARGE SCALE GENOMIC DNA]</scope>
    <source>
        <strain evidence="3 4">SR4</strain>
    </source>
</reference>
<dbReference type="InterPro" id="IPR002347">
    <property type="entry name" value="SDR_fam"/>
</dbReference>
<keyword evidence="2" id="KW-0560">Oxidoreductase</keyword>
<dbReference type="PANTHER" id="PTHR24320:SF152">
    <property type="entry name" value="SHORT-CHAIN DEHYDROGENASE_REDUCTASE FAMILY PROTEIN"/>
    <property type="match status" value="1"/>
</dbReference>
<dbReference type="GO" id="GO:0016491">
    <property type="term" value="F:oxidoreductase activity"/>
    <property type="evidence" value="ECO:0007669"/>
    <property type="project" value="UniProtKB-KW"/>
</dbReference>
<dbReference type="Pfam" id="PF00106">
    <property type="entry name" value="adh_short"/>
    <property type="match status" value="1"/>
</dbReference>
<dbReference type="InterPro" id="IPR036291">
    <property type="entry name" value="NAD(P)-bd_dom_sf"/>
</dbReference>
<accession>A0A7X8XVN9</accession>